<keyword evidence="2" id="KW-1185">Reference proteome</keyword>
<gene>
    <name evidence="1" type="ORF">N7509_004924</name>
</gene>
<reference evidence="1" key="1">
    <citation type="submission" date="2022-12" db="EMBL/GenBank/DDBJ databases">
        <authorList>
            <person name="Petersen C."/>
        </authorList>
    </citation>
    <scope>NUCLEOTIDE SEQUENCE</scope>
    <source>
        <strain evidence="1">IBT 29677</strain>
    </source>
</reference>
<evidence type="ECO:0000313" key="1">
    <source>
        <dbReference type="EMBL" id="KAJ5396811.1"/>
    </source>
</evidence>
<dbReference type="AlphaFoldDB" id="A0A9X0B9J1"/>
<protein>
    <submittedName>
        <fullName evidence="1">Uncharacterized protein</fullName>
    </submittedName>
</protein>
<dbReference type="OrthoDB" id="4292507at2759"/>
<sequence length="200" mass="22878">MKSTLLSLLCDKRWGWDSGPESHIQFKANGTGNLLACREFCIYICSEFDWTVQNPDILASEVDTETSPVFQFEIEISLTNRFSDVYNPSKYSGKLDAHGNRGNAAINALHLSDEVFTCRKFKICIEKGRFITGEDKKKGLSTWSATNFAYRLVFDSSPYPPEQMWKILNYSEPSFWEWNEFCSQEVPPSSCGKIYRALFG</sequence>
<dbReference type="RefSeq" id="XP_056488863.1">
    <property type="nucleotide sequence ID" value="XM_056629561.1"/>
</dbReference>
<name>A0A9X0B9J1_9EURO</name>
<dbReference type="GeneID" id="81368541"/>
<accession>A0A9X0B9J1</accession>
<reference evidence="1" key="2">
    <citation type="journal article" date="2023" name="IMA Fungus">
        <title>Comparative genomic study of the Penicillium genus elucidates a diverse pangenome and 15 lateral gene transfer events.</title>
        <authorList>
            <person name="Petersen C."/>
            <person name="Sorensen T."/>
            <person name="Nielsen M.R."/>
            <person name="Sondergaard T.E."/>
            <person name="Sorensen J.L."/>
            <person name="Fitzpatrick D.A."/>
            <person name="Frisvad J.C."/>
            <person name="Nielsen K.L."/>
        </authorList>
    </citation>
    <scope>NUCLEOTIDE SEQUENCE</scope>
    <source>
        <strain evidence="1">IBT 29677</strain>
    </source>
</reference>
<dbReference type="Proteomes" id="UP001147747">
    <property type="component" value="Unassembled WGS sequence"/>
</dbReference>
<evidence type="ECO:0000313" key="2">
    <source>
        <dbReference type="Proteomes" id="UP001147747"/>
    </source>
</evidence>
<organism evidence="1 2">
    <name type="scientific">Penicillium cosmopolitanum</name>
    <dbReference type="NCBI Taxonomy" id="1131564"/>
    <lineage>
        <taxon>Eukaryota</taxon>
        <taxon>Fungi</taxon>
        <taxon>Dikarya</taxon>
        <taxon>Ascomycota</taxon>
        <taxon>Pezizomycotina</taxon>
        <taxon>Eurotiomycetes</taxon>
        <taxon>Eurotiomycetidae</taxon>
        <taxon>Eurotiales</taxon>
        <taxon>Aspergillaceae</taxon>
        <taxon>Penicillium</taxon>
    </lineage>
</organism>
<proteinExistence type="predicted"/>
<dbReference type="EMBL" id="JAPZBU010000006">
    <property type="protein sequence ID" value="KAJ5396811.1"/>
    <property type="molecule type" value="Genomic_DNA"/>
</dbReference>
<comment type="caution">
    <text evidence="1">The sequence shown here is derived from an EMBL/GenBank/DDBJ whole genome shotgun (WGS) entry which is preliminary data.</text>
</comment>